<dbReference type="GO" id="GO:0090730">
    <property type="term" value="C:Las1 complex"/>
    <property type="evidence" value="ECO:0007669"/>
    <property type="project" value="InterPro"/>
</dbReference>
<sequence length="453" mass="51898">MDRPEGDGVRNQSLNQQKTVSYRDLKSLIKLKNWFYNHTTSNDQRYRAIQRVKAFASRGRLPHGVEITSLLISIRISDPIDKSKFPKQHDASLLQLSYSMALIRFVNGLLDPLQQGNFAISLHSLARNIELPSFFVELRHMGTHEQIPSLEVLRLATDKALDWLFENYWSEIEAKNGADLKNGDGDIEPEEDLDQNRDRVISILKAYKRIRKQNLDQIHDKTSNSGSKYWKTINYLLGYSQSNTKTLINILMTENFLIYNRDKLNDSKKLKFNPLLFKLYKPLLDELGPSFKDSLLGDLFSNLQTSNSNTESCFALRDERELAQSEDWITFLISDLAEGSSALLENRTRAIGNLDSSIQSKYLPIVEKALLDQPRNNEVEEILTFISSKSSPNNPTVFTVPPSLDEILNASKRKAHDNSGPSKKLQPTPTKQKQHFLFEEHDFWIPTPFGINP</sequence>
<organism evidence="2 3">
    <name type="scientific">Hyphopichia burtonii NRRL Y-1933</name>
    <dbReference type="NCBI Taxonomy" id="984485"/>
    <lineage>
        <taxon>Eukaryota</taxon>
        <taxon>Fungi</taxon>
        <taxon>Dikarya</taxon>
        <taxon>Ascomycota</taxon>
        <taxon>Saccharomycotina</taxon>
        <taxon>Pichiomycetes</taxon>
        <taxon>Debaryomycetaceae</taxon>
        <taxon>Hyphopichia</taxon>
    </lineage>
</organism>
<dbReference type="Proteomes" id="UP000095085">
    <property type="component" value="Unassembled WGS sequence"/>
</dbReference>
<dbReference type="InterPro" id="IPR007174">
    <property type="entry name" value="Las1"/>
</dbReference>
<keyword evidence="3" id="KW-1185">Reference proteome</keyword>
<dbReference type="GO" id="GO:0004519">
    <property type="term" value="F:endonuclease activity"/>
    <property type="evidence" value="ECO:0007669"/>
    <property type="project" value="InterPro"/>
</dbReference>
<evidence type="ECO:0000313" key="2">
    <source>
        <dbReference type="EMBL" id="ODV70128.1"/>
    </source>
</evidence>
<dbReference type="GO" id="GO:0000470">
    <property type="term" value="P:maturation of LSU-rRNA"/>
    <property type="evidence" value="ECO:0007669"/>
    <property type="project" value="TreeGrafter"/>
</dbReference>
<accession>A0A1E4RSA2</accession>
<dbReference type="OrthoDB" id="10263222at2759"/>
<dbReference type="GO" id="GO:0000460">
    <property type="term" value="P:maturation of 5.8S rRNA"/>
    <property type="evidence" value="ECO:0007669"/>
    <property type="project" value="TreeGrafter"/>
</dbReference>
<dbReference type="RefSeq" id="XP_020079195.1">
    <property type="nucleotide sequence ID" value="XM_020223922.1"/>
</dbReference>
<evidence type="ECO:0000313" key="3">
    <source>
        <dbReference type="Proteomes" id="UP000095085"/>
    </source>
</evidence>
<proteinExistence type="predicted"/>
<dbReference type="PANTHER" id="PTHR15002:SF0">
    <property type="entry name" value="RIBOSOMAL BIOGENESIS PROTEIN LAS1L"/>
    <property type="match status" value="1"/>
</dbReference>
<protein>
    <submittedName>
        <fullName evidence="2">Las1-domain-containing protein</fullName>
    </submittedName>
</protein>
<name>A0A1E4RSA2_9ASCO</name>
<gene>
    <name evidence="2" type="ORF">HYPBUDRAFT_9427</name>
</gene>
<dbReference type="EMBL" id="KV454538">
    <property type="protein sequence ID" value="ODV70128.1"/>
    <property type="molecule type" value="Genomic_DNA"/>
</dbReference>
<dbReference type="PANTHER" id="PTHR15002">
    <property type="entry name" value="RIBOSOMAL BIOGENESIS PROTEIN LAS1L"/>
    <property type="match status" value="1"/>
</dbReference>
<dbReference type="AlphaFoldDB" id="A0A1E4RSA2"/>
<dbReference type="STRING" id="984485.A0A1E4RSA2"/>
<dbReference type="GO" id="GO:0030687">
    <property type="term" value="C:preribosome, large subunit precursor"/>
    <property type="evidence" value="ECO:0007669"/>
    <property type="project" value="TreeGrafter"/>
</dbReference>
<dbReference type="Pfam" id="PF04031">
    <property type="entry name" value="Las1"/>
    <property type="match status" value="1"/>
</dbReference>
<evidence type="ECO:0000256" key="1">
    <source>
        <dbReference type="SAM" id="MobiDB-lite"/>
    </source>
</evidence>
<dbReference type="GeneID" id="30998471"/>
<feature type="region of interest" description="Disordered" evidence="1">
    <location>
        <begin position="412"/>
        <end position="432"/>
    </location>
</feature>
<reference evidence="3" key="1">
    <citation type="submission" date="2016-05" db="EMBL/GenBank/DDBJ databases">
        <title>Comparative genomics of biotechnologically important yeasts.</title>
        <authorList>
            <consortium name="DOE Joint Genome Institute"/>
            <person name="Riley R."/>
            <person name="Haridas S."/>
            <person name="Wolfe K.H."/>
            <person name="Lopes M.R."/>
            <person name="Hittinger C.T."/>
            <person name="Goker M."/>
            <person name="Salamov A."/>
            <person name="Wisecaver J."/>
            <person name="Long T.M."/>
            <person name="Aerts A.L."/>
            <person name="Barry K."/>
            <person name="Choi C."/>
            <person name="Clum A."/>
            <person name="Coughlan A.Y."/>
            <person name="Deshpande S."/>
            <person name="Douglass A.P."/>
            <person name="Hanson S.J."/>
            <person name="Klenk H.-P."/>
            <person name="Labutti K."/>
            <person name="Lapidus A."/>
            <person name="Lindquist E."/>
            <person name="Lipzen A."/>
            <person name="Meier-Kolthoff J.P."/>
            <person name="Ohm R.A."/>
            <person name="Otillar R.P."/>
            <person name="Pangilinan J."/>
            <person name="Peng Y."/>
            <person name="Rokas A."/>
            <person name="Rosa C.A."/>
            <person name="Scheuner C."/>
            <person name="Sibirny A.A."/>
            <person name="Slot J.C."/>
            <person name="Stielow J.B."/>
            <person name="Sun H."/>
            <person name="Kurtzman C.P."/>
            <person name="Blackwell M."/>
            <person name="Grigoriev I.V."/>
            <person name="Jeffries T.W."/>
        </authorList>
    </citation>
    <scope>NUCLEOTIDE SEQUENCE [LARGE SCALE GENOMIC DNA]</scope>
    <source>
        <strain evidence="3">NRRL Y-1933</strain>
    </source>
</reference>